<comment type="domain">
    <text evidence="11">The DHHC domain is required for palmitoyltransferase activity.</text>
</comment>
<dbReference type="GO" id="GO:0006612">
    <property type="term" value="P:protein targeting to membrane"/>
    <property type="evidence" value="ECO:0007669"/>
    <property type="project" value="TreeGrafter"/>
</dbReference>
<dbReference type="eggNOG" id="KOG1311">
    <property type="taxonomic scope" value="Eukaryota"/>
</dbReference>
<feature type="region of interest" description="Disordered" evidence="12">
    <location>
        <begin position="183"/>
        <end position="250"/>
    </location>
</feature>
<evidence type="ECO:0000256" key="7">
    <source>
        <dbReference type="ARBA" id="ARBA00023288"/>
    </source>
</evidence>
<dbReference type="PANTHER" id="PTHR22883:SF23">
    <property type="entry name" value="PALMITOYLTRANSFERASE ZDHHC6"/>
    <property type="match status" value="1"/>
</dbReference>
<keyword evidence="8 11" id="KW-0012">Acyltransferase</keyword>
<dbReference type="GO" id="GO:0005794">
    <property type="term" value="C:Golgi apparatus"/>
    <property type="evidence" value="ECO:0007669"/>
    <property type="project" value="TreeGrafter"/>
</dbReference>
<dbReference type="GO" id="GO:0016020">
    <property type="term" value="C:membrane"/>
    <property type="evidence" value="ECO:0007669"/>
    <property type="project" value="UniProtKB-SubCell"/>
</dbReference>
<accession>A0A0W0F6X9</accession>
<name>A0A0W0F6X9_MONRR</name>
<dbReference type="AlphaFoldDB" id="A0A0W0F6X9"/>
<gene>
    <name evidence="14" type="ORF">WG66_15340</name>
</gene>
<evidence type="ECO:0000256" key="1">
    <source>
        <dbReference type="ARBA" id="ARBA00004141"/>
    </source>
</evidence>
<dbReference type="PROSITE" id="PS50216">
    <property type="entry name" value="DHHC"/>
    <property type="match status" value="1"/>
</dbReference>
<keyword evidence="4 11" id="KW-1133">Transmembrane helix</keyword>
<dbReference type="EMBL" id="LATX01002260">
    <property type="protein sequence ID" value="KTB32093.1"/>
    <property type="molecule type" value="Genomic_DNA"/>
</dbReference>
<evidence type="ECO:0000313" key="15">
    <source>
        <dbReference type="Proteomes" id="UP000054988"/>
    </source>
</evidence>
<evidence type="ECO:0000256" key="11">
    <source>
        <dbReference type="RuleBase" id="RU079119"/>
    </source>
</evidence>
<dbReference type="GO" id="GO:0019706">
    <property type="term" value="F:protein-cysteine S-palmitoyltransferase activity"/>
    <property type="evidence" value="ECO:0007669"/>
    <property type="project" value="UniProtKB-EC"/>
</dbReference>
<feature type="transmembrane region" description="Helical" evidence="11">
    <location>
        <begin position="37"/>
        <end position="59"/>
    </location>
</feature>
<comment type="similarity">
    <text evidence="9">Belongs to the DHHC palmitoyltransferase family. PFA5 subfamily.</text>
</comment>
<reference evidence="14 15" key="1">
    <citation type="submission" date="2015-12" db="EMBL/GenBank/DDBJ databases">
        <title>Draft genome sequence of Moniliophthora roreri, the causal agent of frosty pod rot of cacao.</title>
        <authorList>
            <person name="Aime M.C."/>
            <person name="Diaz-Valderrama J.R."/>
            <person name="Kijpornyongpan T."/>
            <person name="Phillips-Mora W."/>
        </authorList>
    </citation>
    <scope>NUCLEOTIDE SEQUENCE [LARGE SCALE GENOMIC DNA]</scope>
    <source>
        <strain evidence="14 15">MCA 2952</strain>
    </source>
</reference>
<protein>
    <recommendedName>
        <fullName evidence="11">Palmitoyltransferase</fullName>
        <ecNumber evidence="11">2.3.1.225</ecNumber>
    </recommendedName>
</protein>
<comment type="catalytic activity">
    <reaction evidence="10 11">
        <text>L-cysteinyl-[protein] + hexadecanoyl-CoA = S-hexadecanoyl-L-cysteinyl-[protein] + CoA</text>
        <dbReference type="Rhea" id="RHEA:36683"/>
        <dbReference type="Rhea" id="RHEA-COMP:10131"/>
        <dbReference type="Rhea" id="RHEA-COMP:11032"/>
        <dbReference type="ChEBI" id="CHEBI:29950"/>
        <dbReference type="ChEBI" id="CHEBI:57287"/>
        <dbReference type="ChEBI" id="CHEBI:57379"/>
        <dbReference type="ChEBI" id="CHEBI:74151"/>
        <dbReference type="EC" id="2.3.1.225"/>
    </reaction>
</comment>
<dbReference type="PANTHER" id="PTHR22883">
    <property type="entry name" value="ZINC FINGER DHHC DOMAIN CONTAINING PROTEIN"/>
    <property type="match status" value="1"/>
</dbReference>
<keyword evidence="3 11" id="KW-0812">Transmembrane</keyword>
<feature type="compositionally biased region" description="Pro residues" evidence="12">
    <location>
        <begin position="196"/>
        <end position="208"/>
    </location>
</feature>
<evidence type="ECO:0000256" key="12">
    <source>
        <dbReference type="SAM" id="MobiDB-lite"/>
    </source>
</evidence>
<evidence type="ECO:0000256" key="10">
    <source>
        <dbReference type="ARBA" id="ARBA00048048"/>
    </source>
</evidence>
<evidence type="ECO:0000256" key="4">
    <source>
        <dbReference type="ARBA" id="ARBA00022989"/>
    </source>
</evidence>
<evidence type="ECO:0000259" key="13">
    <source>
        <dbReference type="Pfam" id="PF01529"/>
    </source>
</evidence>
<comment type="subcellular location">
    <subcellularLocation>
        <location evidence="1">Membrane</location>
        <topology evidence="1">Multi-pass membrane protein</topology>
    </subcellularLocation>
</comment>
<evidence type="ECO:0000256" key="6">
    <source>
        <dbReference type="ARBA" id="ARBA00023139"/>
    </source>
</evidence>
<evidence type="ECO:0000256" key="9">
    <source>
        <dbReference type="ARBA" id="ARBA00038298"/>
    </source>
</evidence>
<feature type="transmembrane region" description="Helical" evidence="11">
    <location>
        <begin position="306"/>
        <end position="328"/>
    </location>
</feature>
<dbReference type="EC" id="2.3.1.225" evidence="11"/>
<sequence length="492" mass="55327">MAPNSSSSDRTLCGTIEEAKFTARSNREKRLQKPQPWLVRKLIVFFTIGIMGYAVYIYVVRFCVQEGLQRRELGLETGGIAGLLVGFGVLWFWMVWGYAMVIFTSPGFAKDYVQQSPAPFIPPPSAPGQMMPSKERHGIAGPSYEEQSNQGHETMTITTHEPEHAGLFDTIRPSNPVVITNGNGHPPGPEHVQPFAPIPPTANAPPAPELASPATLKKSTSASRKEARQQAALSEALQNGIYRRPPNNGSPVLKPENRYCSKCLFIKPPRAHHCRACGTCVLRYDHHCPWIGGCVGQRNHKYFMNFNLATVFFTSYTLATLIAFHVRFPNSSFNQGDIDPQIIIIIVFAALFDLFTVLLFASHVLLTLRNQTTVESLGFRAQKEREDAQLARLFGFWGCVQRGAVKASWDKIIGRVGKENNIWWRGKPNATFDWASFYELMGTPHRTKENPWGWAAWVFPLPLRHSESRWGLEFARNERFDESGQWVGARIL</sequence>
<evidence type="ECO:0000256" key="3">
    <source>
        <dbReference type="ARBA" id="ARBA00022692"/>
    </source>
</evidence>
<feature type="transmembrane region" description="Helical" evidence="11">
    <location>
        <begin position="79"/>
        <end position="103"/>
    </location>
</feature>
<keyword evidence="7" id="KW-0449">Lipoprotein</keyword>
<dbReference type="InterPro" id="IPR001594">
    <property type="entry name" value="Palmitoyltrfase_DHHC"/>
</dbReference>
<keyword evidence="2 11" id="KW-0808">Transferase</keyword>
<organism evidence="14 15">
    <name type="scientific">Moniliophthora roreri</name>
    <name type="common">Frosty pod rot fungus</name>
    <name type="synonym">Monilia roreri</name>
    <dbReference type="NCBI Taxonomy" id="221103"/>
    <lineage>
        <taxon>Eukaryota</taxon>
        <taxon>Fungi</taxon>
        <taxon>Dikarya</taxon>
        <taxon>Basidiomycota</taxon>
        <taxon>Agaricomycotina</taxon>
        <taxon>Agaricomycetes</taxon>
        <taxon>Agaricomycetidae</taxon>
        <taxon>Agaricales</taxon>
        <taxon>Marasmiineae</taxon>
        <taxon>Marasmiaceae</taxon>
        <taxon>Moniliophthora</taxon>
    </lineage>
</organism>
<evidence type="ECO:0000256" key="5">
    <source>
        <dbReference type="ARBA" id="ARBA00023136"/>
    </source>
</evidence>
<feature type="transmembrane region" description="Helical" evidence="11">
    <location>
        <begin position="340"/>
        <end position="361"/>
    </location>
</feature>
<comment type="caution">
    <text evidence="14">The sequence shown here is derived from an EMBL/GenBank/DDBJ whole genome shotgun (WGS) entry which is preliminary data.</text>
</comment>
<keyword evidence="6" id="KW-0564">Palmitate</keyword>
<evidence type="ECO:0000256" key="8">
    <source>
        <dbReference type="ARBA" id="ARBA00023315"/>
    </source>
</evidence>
<evidence type="ECO:0000256" key="2">
    <source>
        <dbReference type="ARBA" id="ARBA00022679"/>
    </source>
</evidence>
<feature type="region of interest" description="Disordered" evidence="12">
    <location>
        <begin position="126"/>
        <end position="147"/>
    </location>
</feature>
<keyword evidence="5 11" id="KW-0472">Membrane</keyword>
<dbReference type="InterPro" id="IPR039859">
    <property type="entry name" value="PFA4/ZDH16/20/ERF2-like"/>
</dbReference>
<feature type="domain" description="Palmitoyltransferase DHHC" evidence="13">
    <location>
        <begin position="255"/>
        <end position="376"/>
    </location>
</feature>
<dbReference type="Proteomes" id="UP000054988">
    <property type="component" value="Unassembled WGS sequence"/>
</dbReference>
<proteinExistence type="inferred from homology"/>
<dbReference type="GO" id="GO:0005783">
    <property type="term" value="C:endoplasmic reticulum"/>
    <property type="evidence" value="ECO:0007669"/>
    <property type="project" value="TreeGrafter"/>
</dbReference>
<dbReference type="Pfam" id="PF01529">
    <property type="entry name" value="DHHC"/>
    <property type="match status" value="1"/>
</dbReference>
<evidence type="ECO:0000313" key="14">
    <source>
        <dbReference type="EMBL" id="KTB32093.1"/>
    </source>
</evidence>